<dbReference type="PIRSF" id="PIRSF001434">
    <property type="entry name" value="CGS"/>
    <property type="match status" value="1"/>
</dbReference>
<dbReference type="InterPro" id="IPR000277">
    <property type="entry name" value="Cys/Met-Metab_PyrdxlP-dep_enz"/>
</dbReference>
<proteinExistence type="inferred from homology"/>
<evidence type="ECO:0000256" key="1">
    <source>
        <dbReference type="ARBA" id="ARBA00001933"/>
    </source>
</evidence>
<comment type="caution">
    <text evidence="5">The sequence shown here is derived from an EMBL/GenBank/DDBJ whole genome shotgun (WGS) entry which is preliminary data.</text>
</comment>
<dbReference type="Pfam" id="PF01053">
    <property type="entry name" value="Cys_Met_Meta_PP"/>
    <property type="match status" value="1"/>
</dbReference>
<dbReference type="RefSeq" id="XP_066699320.1">
    <property type="nucleotide sequence ID" value="XM_066843208.1"/>
</dbReference>
<dbReference type="InterPro" id="IPR015424">
    <property type="entry name" value="PyrdxlP-dep_Trfase"/>
</dbReference>
<dbReference type="EMBL" id="JAQQWE010000005">
    <property type="protein sequence ID" value="KAK7951258.1"/>
    <property type="molecule type" value="Genomic_DNA"/>
</dbReference>
<evidence type="ECO:0000256" key="4">
    <source>
        <dbReference type="SAM" id="MobiDB-lite"/>
    </source>
</evidence>
<dbReference type="InterPro" id="IPR015421">
    <property type="entry name" value="PyrdxlP-dep_Trfase_major"/>
</dbReference>
<accession>A0ABR1QBL5</accession>
<dbReference type="Proteomes" id="UP001391051">
    <property type="component" value="Unassembled WGS sequence"/>
</dbReference>
<sequence length="441" mass="46982">MPEDAKAGSTAAEPELVQGTAHQNPLEETDQGNETTKLARRWQHLSLSAQAIHADDFLSSHQAVAPPMHVSTTFRYSDNPDELSPWHNPNPANIHDSHVYSRESAPNSARMEAILTSILRGPALTYSSGLAAFHAMLVYLNPKRVAIGGGYHGCHGVIALLSKLTGLRQVDLDCPDAELGPGDVLHVETPLNPFGTSRNLAFYAEKARRIGCYLTVDATFAPPPLQDPFAFGADLVMHSGTKYFGGHSDMLCGVLAVAPRHAAAMSQPLKEERLVLGSNLGNFEGWLGIRSLRTLEVRVKKQARDAEQLVAWLATESRKAGSAVGKVVAEVTHSSLQTQDLEGEGEGEGEKAGCASRCRTGSTRSSPSSRTTRRRPRPCLASCGSSTTPPASVASRASSSGATCRTRCATGGCCASASGSRGWEDLKGDLEQAFEELAKGK</sequence>
<feature type="region of interest" description="Disordered" evidence="4">
    <location>
        <begin position="335"/>
        <end position="397"/>
    </location>
</feature>
<feature type="compositionally biased region" description="Low complexity" evidence="4">
    <location>
        <begin position="384"/>
        <end position="397"/>
    </location>
</feature>
<keyword evidence="2 3" id="KW-0663">Pyridoxal phosphate</keyword>
<evidence type="ECO:0000256" key="3">
    <source>
        <dbReference type="RuleBase" id="RU362118"/>
    </source>
</evidence>
<name>A0ABR1QBL5_9PEZI</name>
<keyword evidence="6" id="KW-1185">Reference proteome</keyword>
<evidence type="ECO:0000313" key="6">
    <source>
        <dbReference type="Proteomes" id="UP001391051"/>
    </source>
</evidence>
<dbReference type="PROSITE" id="PS00868">
    <property type="entry name" value="CYS_MET_METAB_PP"/>
    <property type="match status" value="1"/>
</dbReference>
<protein>
    <submittedName>
        <fullName evidence="5">Cys/Met metabolism PLP-dependent enzyme-domain-containing protein</fullName>
    </submittedName>
</protein>
<feature type="region of interest" description="Disordered" evidence="4">
    <location>
        <begin position="1"/>
        <end position="35"/>
    </location>
</feature>
<dbReference type="PANTHER" id="PTHR11808">
    <property type="entry name" value="TRANS-SULFURATION ENZYME FAMILY MEMBER"/>
    <property type="match status" value="1"/>
</dbReference>
<reference evidence="5 6" key="1">
    <citation type="submission" date="2023-01" db="EMBL/GenBank/DDBJ databases">
        <title>Analysis of 21 Apiospora genomes using comparative genomics revels a genus with tremendous synthesis potential of carbohydrate active enzymes and secondary metabolites.</title>
        <authorList>
            <person name="Sorensen T."/>
        </authorList>
    </citation>
    <scope>NUCLEOTIDE SEQUENCE [LARGE SCALE GENOMIC DNA]</scope>
    <source>
        <strain evidence="5 6">CBS 24483</strain>
    </source>
</reference>
<evidence type="ECO:0000313" key="5">
    <source>
        <dbReference type="EMBL" id="KAK7951258.1"/>
    </source>
</evidence>
<comment type="similarity">
    <text evidence="3">Belongs to the trans-sulfuration enzymes family.</text>
</comment>
<dbReference type="GeneID" id="92076270"/>
<comment type="cofactor">
    <cofactor evidence="1 3">
        <name>pyridoxal 5'-phosphate</name>
        <dbReference type="ChEBI" id="CHEBI:597326"/>
    </cofactor>
</comment>
<organism evidence="5 6">
    <name type="scientific">Apiospora aurea</name>
    <dbReference type="NCBI Taxonomy" id="335848"/>
    <lineage>
        <taxon>Eukaryota</taxon>
        <taxon>Fungi</taxon>
        <taxon>Dikarya</taxon>
        <taxon>Ascomycota</taxon>
        <taxon>Pezizomycotina</taxon>
        <taxon>Sordariomycetes</taxon>
        <taxon>Xylariomycetidae</taxon>
        <taxon>Amphisphaeriales</taxon>
        <taxon>Apiosporaceae</taxon>
        <taxon>Apiospora</taxon>
    </lineage>
</organism>
<evidence type="ECO:0000256" key="2">
    <source>
        <dbReference type="ARBA" id="ARBA00022898"/>
    </source>
</evidence>
<feature type="compositionally biased region" description="Low complexity" evidence="4">
    <location>
        <begin position="356"/>
        <end position="370"/>
    </location>
</feature>
<gene>
    <name evidence="5" type="ORF">PG986_006986</name>
</gene>
<dbReference type="Gene3D" id="3.40.640.10">
    <property type="entry name" value="Type I PLP-dependent aspartate aminotransferase-like (Major domain)"/>
    <property type="match status" value="1"/>
</dbReference>
<dbReference type="SUPFAM" id="SSF53383">
    <property type="entry name" value="PLP-dependent transferases"/>
    <property type="match status" value="1"/>
</dbReference>
<dbReference type="PANTHER" id="PTHR11808:SF35">
    <property type="entry name" value="CYSTATHIONINE GAMMA-SYNTHASE (AFU_ORTHOLOGUE AFUA_7G01590)"/>
    <property type="match status" value="1"/>
</dbReference>
<dbReference type="InterPro" id="IPR054542">
    <property type="entry name" value="Cys_met_metab_PP"/>
</dbReference>